<proteinExistence type="predicted"/>
<dbReference type="EMBL" id="CP017556">
    <property type="protein sequence ID" value="AOW03425.1"/>
    <property type="molecule type" value="Genomic_DNA"/>
</dbReference>
<evidence type="ECO:0000313" key="2">
    <source>
        <dbReference type="Proteomes" id="UP000182444"/>
    </source>
</evidence>
<protein>
    <submittedName>
        <fullName evidence="1">Uncharacterized protein</fullName>
    </submittedName>
</protein>
<name>A0A1D8NCR9_YARLL</name>
<dbReference type="Proteomes" id="UP000182444">
    <property type="component" value="Chromosome 1D"/>
</dbReference>
<evidence type="ECO:0000313" key="1">
    <source>
        <dbReference type="EMBL" id="AOW03425.1"/>
    </source>
</evidence>
<dbReference type="VEuPathDB" id="FungiDB:YALI0_D01375g"/>
<sequence length="117" mass="12667">MCGPSRNSMGNVVCQIHSLPETQARLPNMSIHMDKKSLSYKVEPSLFSKPLCFEIMTSGDLSLDHSKHSTLHTFLLPVSNSGTGVLVSEVDPTTVVGRGGRLKWGDEVLGDGVIGWN</sequence>
<accession>A0A1D8NCR9</accession>
<dbReference type="RefSeq" id="XP_068138664.1">
    <property type="nucleotide sequence ID" value="XM_068282563.1"/>
</dbReference>
<dbReference type="AlphaFoldDB" id="A0A1D8NCR9"/>
<dbReference type="GeneID" id="94583186"/>
<gene>
    <name evidence="1" type="ORF">YALI1_D01581g</name>
</gene>
<reference evidence="1 2" key="1">
    <citation type="journal article" date="2016" name="PLoS ONE">
        <title>Sequence Assembly of Yarrowia lipolytica Strain W29/CLIB89 Shows Transposable Element Diversity.</title>
        <authorList>
            <person name="Magnan C."/>
            <person name="Yu J."/>
            <person name="Chang I."/>
            <person name="Jahn E."/>
            <person name="Kanomata Y."/>
            <person name="Wu J."/>
            <person name="Zeller M."/>
            <person name="Oakes M."/>
            <person name="Baldi P."/>
            <person name="Sandmeyer S."/>
        </authorList>
    </citation>
    <scope>NUCLEOTIDE SEQUENCE [LARGE SCALE GENOMIC DNA]</scope>
    <source>
        <strain evidence="2">CLIB89(W29)</strain>
    </source>
</reference>
<organism evidence="1 2">
    <name type="scientific">Yarrowia lipolytica</name>
    <name type="common">Candida lipolytica</name>
    <dbReference type="NCBI Taxonomy" id="4952"/>
    <lineage>
        <taxon>Eukaryota</taxon>
        <taxon>Fungi</taxon>
        <taxon>Dikarya</taxon>
        <taxon>Ascomycota</taxon>
        <taxon>Saccharomycotina</taxon>
        <taxon>Dipodascomycetes</taxon>
        <taxon>Dipodascales</taxon>
        <taxon>Dipodascales incertae sedis</taxon>
        <taxon>Yarrowia</taxon>
    </lineage>
</organism>
<dbReference type="VEuPathDB" id="FungiDB:YALI1_D01581g"/>